<dbReference type="EMBL" id="FQTT01000013">
    <property type="protein sequence ID" value="SHE26242.1"/>
    <property type="molecule type" value="Genomic_DNA"/>
</dbReference>
<dbReference type="STRING" id="1892869.ACGLYG10_2491"/>
<keyword evidence="2" id="KW-1185">Reference proteome</keyword>
<sequence>MNPTPTIGFAHTGTGSQLKTLADPALRPYRPADLYLPDASAADFADLDVLLVADRSHPRMLMRHAAAMRDVAERGGTLIVFGENSVHEWLPDLRWQPRATNFWWWRTGEDSGMRRRSLEHPIWEYLSKRAVIWHHHGIFRLPDGAVPLVALEEDGLEAGVTTFLDESSTPGAILITTMDPCYHHGAGFMPGATQLLYCVLRWADARSIRAA</sequence>
<proteinExistence type="predicted"/>
<evidence type="ECO:0000313" key="1">
    <source>
        <dbReference type="EMBL" id="SHE26242.1"/>
    </source>
</evidence>
<protein>
    <submittedName>
        <fullName evidence="1">Uncharacterized protein</fullName>
    </submittedName>
</protein>
<organism evidence="1 2">
    <name type="scientific">Actinomyces glycerinitolerans</name>
    <dbReference type="NCBI Taxonomy" id="1892869"/>
    <lineage>
        <taxon>Bacteria</taxon>
        <taxon>Bacillati</taxon>
        <taxon>Actinomycetota</taxon>
        <taxon>Actinomycetes</taxon>
        <taxon>Actinomycetales</taxon>
        <taxon>Actinomycetaceae</taxon>
        <taxon>Actinomyces</taxon>
    </lineage>
</organism>
<gene>
    <name evidence="1" type="ORF">ACGLYG10_2491</name>
</gene>
<dbReference type="Proteomes" id="UP000184291">
    <property type="component" value="Unassembled WGS sequence"/>
</dbReference>
<dbReference type="AlphaFoldDB" id="A0A1M4S207"/>
<dbReference type="OrthoDB" id="7343943at2"/>
<evidence type="ECO:0000313" key="2">
    <source>
        <dbReference type="Proteomes" id="UP000184291"/>
    </source>
</evidence>
<dbReference type="RefSeq" id="WP_073332475.1">
    <property type="nucleotide sequence ID" value="NZ_FQTT01000013.1"/>
</dbReference>
<accession>A0A1M4S207</accession>
<reference evidence="2" key="1">
    <citation type="submission" date="2016-09" db="EMBL/GenBank/DDBJ databases">
        <authorList>
            <person name="Strepis N."/>
        </authorList>
    </citation>
    <scope>NUCLEOTIDE SEQUENCE [LARGE SCALE GENOMIC DNA]</scope>
</reference>
<name>A0A1M4S207_9ACTO</name>